<name>A0ABU8EJ29_9BACL</name>
<gene>
    <name evidence="1" type="ORF">SZL87_07130</name>
</gene>
<dbReference type="EMBL" id="JBAWKY010000001">
    <property type="protein sequence ID" value="MEI4462206.1"/>
    <property type="molecule type" value="Genomic_DNA"/>
</dbReference>
<comment type="caution">
    <text evidence="1">The sequence shown here is derived from an EMBL/GenBank/DDBJ whole genome shotgun (WGS) entry which is preliminary data.</text>
</comment>
<evidence type="ECO:0000313" key="1">
    <source>
        <dbReference type="EMBL" id="MEI4462206.1"/>
    </source>
</evidence>
<keyword evidence="2" id="KW-1185">Reference proteome</keyword>
<accession>A0ABU8EJ29</accession>
<dbReference type="Pfam" id="PF14253">
    <property type="entry name" value="AbiH"/>
    <property type="match status" value="1"/>
</dbReference>
<dbReference type="RefSeq" id="WP_336449157.1">
    <property type="nucleotide sequence ID" value="NZ_JBAWKY010000001.1"/>
</dbReference>
<evidence type="ECO:0000313" key="2">
    <source>
        <dbReference type="Proteomes" id="UP001387110"/>
    </source>
</evidence>
<sequence length="350" mass="41992">MRITYLIGNGLDINLGLKTSYINFYNYLKKHKDEINNSIVDAIISEMFNENMLEDNNKKSKEKIDWSDFEVAIGKYTREIAFEENDREKFIEEYEEFIEFFTDYIEKNLKTFSLDKVINENLEQFDISMRNPINTYERDQVKMLNKLNQFNQNNKYLNFIIFNYTTIFDDFVNKWKSHYSQDKLTTYAPIHIHGYCQEEILLGVNDPSQIDHEFSSNTDIQMMMVKNIANDYALTSRKEQTEIAINNSDLIIIYGMSLGDSDKYWWEIIINSLKKDRNRSVLIYAYEVEPEKLKKHTRRMQKKQKEWKEKLLQYSNSEDSKALSEQIFIQFNTKNIFNFSQMKKEELTFN</sequence>
<dbReference type="Proteomes" id="UP001387110">
    <property type="component" value="Unassembled WGS sequence"/>
</dbReference>
<organism evidence="1 2">
    <name type="scientific">Exiguobacterium indicum</name>
    <dbReference type="NCBI Taxonomy" id="296995"/>
    <lineage>
        <taxon>Bacteria</taxon>
        <taxon>Bacillati</taxon>
        <taxon>Bacillota</taxon>
        <taxon>Bacilli</taxon>
        <taxon>Bacillales</taxon>
        <taxon>Bacillales Family XII. Incertae Sedis</taxon>
        <taxon>Exiguobacterium</taxon>
    </lineage>
</organism>
<reference evidence="1 2" key="1">
    <citation type="submission" date="2023-12" db="EMBL/GenBank/DDBJ databases">
        <authorList>
            <person name="Easwaran N."/>
            <person name="Lazarus H.P.S."/>
        </authorList>
    </citation>
    <scope>NUCLEOTIDE SEQUENCE [LARGE SCALE GENOMIC DNA]</scope>
    <source>
        <strain evidence="1 2">VIT-2023</strain>
    </source>
</reference>
<proteinExistence type="predicted"/>
<dbReference type="InterPro" id="IPR025935">
    <property type="entry name" value="AbiH"/>
</dbReference>
<protein>
    <submittedName>
        <fullName evidence="1">AbiH family protein</fullName>
    </submittedName>
</protein>